<organism evidence="1 2">
    <name type="scientific">Papaver atlanticum</name>
    <dbReference type="NCBI Taxonomy" id="357466"/>
    <lineage>
        <taxon>Eukaryota</taxon>
        <taxon>Viridiplantae</taxon>
        <taxon>Streptophyta</taxon>
        <taxon>Embryophyta</taxon>
        <taxon>Tracheophyta</taxon>
        <taxon>Spermatophyta</taxon>
        <taxon>Magnoliopsida</taxon>
        <taxon>Ranunculales</taxon>
        <taxon>Papaveraceae</taxon>
        <taxon>Papaveroideae</taxon>
        <taxon>Papaver</taxon>
    </lineage>
</organism>
<keyword evidence="2" id="KW-1185">Reference proteome</keyword>
<proteinExistence type="predicted"/>
<comment type="caution">
    <text evidence="1">The sequence shown here is derived from an EMBL/GenBank/DDBJ whole genome shotgun (WGS) entry which is preliminary data.</text>
</comment>
<protein>
    <submittedName>
        <fullName evidence="1">Uncharacterized protein</fullName>
    </submittedName>
</protein>
<evidence type="ECO:0000313" key="1">
    <source>
        <dbReference type="EMBL" id="KAI3915398.1"/>
    </source>
</evidence>
<dbReference type="Proteomes" id="UP001202328">
    <property type="component" value="Unassembled WGS sequence"/>
</dbReference>
<gene>
    <name evidence="1" type="ORF">MKW98_022356</name>
</gene>
<accession>A0AAD4SNZ3</accession>
<evidence type="ECO:0000313" key="2">
    <source>
        <dbReference type="Proteomes" id="UP001202328"/>
    </source>
</evidence>
<name>A0AAD4SNZ3_9MAGN</name>
<sequence>WGNVYMVCRNKERGEAVVSKVQSATGNKNVYFECFVKILHNKTTCCGREGATTTRRSRRNFKI</sequence>
<feature type="non-terminal residue" evidence="1">
    <location>
        <position position="1"/>
    </location>
</feature>
<dbReference type="AlphaFoldDB" id="A0AAD4SNZ3"/>
<reference evidence="1" key="1">
    <citation type="submission" date="2022-04" db="EMBL/GenBank/DDBJ databases">
        <title>A functionally conserved STORR gene fusion in Papaver species that diverged 16.8 million years ago.</title>
        <authorList>
            <person name="Catania T."/>
        </authorList>
    </citation>
    <scope>NUCLEOTIDE SEQUENCE</scope>
    <source>
        <strain evidence="1">S-188037</strain>
    </source>
</reference>
<dbReference type="EMBL" id="JAJJMB010009159">
    <property type="protein sequence ID" value="KAI3915398.1"/>
    <property type="molecule type" value="Genomic_DNA"/>
</dbReference>